<reference evidence="6 7" key="1">
    <citation type="submission" date="2019-03" db="EMBL/GenBank/DDBJ databases">
        <title>Genomic Encyclopedia of Type Strains, Phase IV (KMG-IV): sequencing the most valuable type-strain genomes for metagenomic binning, comparative biology and taxonomic classification.</title>
        <authorList>
            <person name="Goeker M."/>
        </authorList>
    </citation>
    <scope>NUCLEOTIDE SEQUENCE [LARGE SCALE GENOMIC DNA]</scope>
    <source>
        <strain evidence="6 7">DSM 29487</strain>
    </source>
</reference>
<dbReference type="Gene3D" id="3.40.190.10">
    <property type="entry name" value="Periplasmic binding protein-like II"/>
    <property type="match status" value="2"/>
</dbReference>
<dbReference type="InterPro" id="IPR036390">
    <property type="entry name" value="WH_DNA-bd_sf"/>
</dbReference>
<dbReference type="RefSeq" id="WP_066450452.1">
    <property type="nucleotide sequence ID" value="NZ_CAUWFI010000017.1"/>
</dbReference>
<evidence type="ECO:0000259" key="5">
    <source>
        <dbReference type="PROSITE" id="PS50931"/>
    </source>
</evidence>
<dbReference type="EMBL" id="SMCQ01000008">
    <property type="protein sequence ID" value="TCV99613.1"/>
    <property type="molecule type" value="Genomic_DNA"/>
</dbReference>
<dbReference type="Proteomes" id="UP000295515">
    <property type="component" value="Unassembled WGS sequence"/>
</dbReference>
<accession>A0A4R3Z3A5</accession>
<evidence type="ECO:0000256" key="1">
    <source>
        <dbReference type="ARBA" id="ARBA00009437"/>
    </source>
</evidence>
<keyword evidence="2" id="KW-0805">Transcription regulation</keyword>
<evidence type="ECO:0000313" key="7">
    <source>
        <dbReference type="Proteomes" id="UP000295515"/>
    </source>
</evidence>
<organism evidence="6 7">
    <name type="scientific">Longibaculum muris</name>
    <dbReference type="NCBI Taxonomy" id="1796628"/>
    <lineage>
        <taxon>Bacteria</taxon>
        <taxon>Bacillati</taxon>
        <taxon>Bacillota</taxon>
        <taxon>Erysipelotrichia</taxon>
        <taxon>Erysipelotrichales</taxon>
        <taxon>Coprobacillaceae</taxon>
        <taxon>Longibaculum</taxon>
    </lineage>
</organism>
<dbReference type="SUPFAM" id="SSF46785">
    <property type="entry name" value="Winged helix' DNA-binding domain"/>
    <property type="match status" value="1"/>
</dbReference>
<protein>
    <submittedName>
        <fullName evidence="6">DNA-binding transcriptional LysR family regulator</fullName>
    </submittedName>
</protein>
<dbReference type="PANTHER" id="PTHR30126:SF40">
    <property type="entry name" value="HTH-TYPE TRANSCRIPTIONAL REGULATOR GLTR"/>
    <property type="match status" value="1"/>
</dbReference>
<evidence type="ECO:0000313" key="6">
    <source>
        <dbReference type="EMBL" id="TCV99613.1"/>
    </source>
</evidence>
<dbReference type="GO" id="GO:0000976">
    <property type="term" value="F:transcription cis-regulatory region binding"/>
    <property type="evidence" value="ECO:0007669"/>
    <property type="project" value="TreeGrafter"/>
</dbReference>
<dbReference type="AlphaFoldDB" id="A0A4R3Z3A5"/>
<dbReference type="PRINTS" id="PR00039">
    <property type="entry name" value="HTHLYSR"/>
</dbReference>
<evidence type="ECO:0000256" key="4">
    <source>
        <dbReference type="ARBA" id="ARBA00023163"/>
    </source>
</evidence>
<dbReference type="PANTHER" id="PTHR30126">
    <property type="entry name" value="HTH-TYPE TRANSCRIPTIONAL REGULATOR"/>
    <property type="match status" value="1"/>
</dbReference>
<comment type="caution">
    <text evidence="6">The sequence shown here is derived from an EMBL/GenBank/DDBJ whole genome shotgun (WGS) entry which is preliminary data.</text>
</comment>
<dbReference type="SUPFAM" id="SSF53850">
    <property type="entry name" value="Periplasmic binding protein-like II"/>
    <property type="match status" value="1"/>
</dbReference>
<evidence type="ECO:0000256" key="3">
    <source>
        <dbReference type="ARBA" id="ARBA00023125"/>
    </source>
</evidence>
<dbReference type="InterPro" id="IPR005119">
    <property type="entry name" value="LysR_subst-bd"/>
</dbReference>
<sequence>MIELYQLEQLVCIAEKKTISNAAQELLISQPALSRSMQRLEEDFNVQLFDHYKNKVVLNKNGELAVKRAKDILNRVEKMKKDVQDHDLSFKSVTIASCTPAPIWDIEPIMKSLYGELSFISLIQDKQELVKALKNKNANLIITPFEVNDSDIICTHYLDEEIYLSVPKNHPLHNKDMISFEDLENETMLLYSNIGFWAELHKRTMPKTKFLVQEDRQAFTEIVKSSSLPSFTSNLSIKREGEIKDKVTIPFSNDEARVSFYLSILKSDKNKYAKLINKIENYYDY</sequence>
<dbReference type="InterPro" id="IPR036388">
    <property type="entry name" value="WH-like_DNA-bd_sf"/>
</dbReference>
<name>A0A4R3Z3A5_9FIRM</name>
<comment type="similarity">
    <text evidence="1">Belongs to the LysR transcriptional regulatory family.</text>
</comment>
<proteinExistence type="inferred from homology"/>
<dbReference type="GO" id="GO:0003700">
    <property type="term" value="F:DNA-binding transcription factor activity"/>
    <property type="evidence" value="ECO:0007669"/>
    <property type="project" value="InterPro"/>
</dbReference>
<keyword evidence="7" id="KW-1185">Reference proteome</keyword>
<keyword evidence="3 6" id="KW-0238">DNA-binding</keyword>
<dbReference type="GeneID" id="98915250"/>
<evidence type="ECO:0000256" key="2">
    <source>
        <dbReference type="ARBA" id="ARBA00023015"/>
    </source>
</evidence>
<feature type="domain" description="HTH lysR-type" evidence="5">
    <location>
        <begin position="2"/>
        <end position="59"/>
    </location>
</feature>
<dbReference type="InterPro" id="IPR000847">
    <property type="entry name" value="LysR_HTH_N"/>
</dbReference>
<keyword evidence="4" id="KW-0804">Transcription</keyword>
<dbReference type="PROSITE" id="PS50931">
    <property type="entry name" value="HTH_LYSR"/>
    <property type="match status" value="1"/>
</dbReference>
<gene>
    <name evidence="6" type="ORF">EDD60_10853</name>
</gene>
<dbReference type="Pfam" id="PF00126">
    <property type="entry name" value="HTH_1"/>
    <property type="match status" value="1"/>
</dbReference>
<dbReference type="Gene3D" id="1.10.10.10">
    <property type="entry name" value="Winged helix-like DNA-binding domain superfamily/Winged helix DNA-binding domain"/>
    <property type="match status" value="1"/>
</dbReference>
<dbReference type="Pfam" id="PF03466">
    <property type="entry name" value="LysR_substrate"/>
    <property type="match status" value="1"/>
</dbReference>